<reference evidence="1" key="1">
    <citation type="journal article" date="2020" name="Cell">
        <title>Large-Scale Comparative Analyses of Tick Genomes Elucidate Their Genetic Diversity and Vector Capacities.</title>
        <authorList>
            <consortium name="Tick Genome and Microbiome Consortium (TIGMIC)"/>
            <person name="Jia N."/>
            <person name="Wang J."/>
            <person name="Shi W."/>
            <person name="Du L."/>
            <person name="Sun Y."/>
            <person name="Zhan W."/>
            <person name="Jiang J.F."/>
            <person name="Wang Q."/>
            <person name="Zhang B."/>
            <person name="Ji P."/>
            <person name="Bell-Sakyi L."/>
            <person name="Cui X.M."/>
            <person name="Yuan T.T."/>
            <person name="Jiang B.G."/>
            <person name="Yang W.F."/>
            <person name="Lam T.T."/>
            <person name="Chang Q.C."/>
            <person name="Ding S.J."/>
            <person name="Wang X.J."/>
            <person name="Zhu J.G."/>
            <person name="Ruan X.D."/>
            <person name="Zhao L."/>
            <person name="Wei J.T."/>
            <person name="Ye R.Z."/>
            <person name="Que T.C."/>
            <person name="Du C.H."/>
            <person name="Zhou Y.H."/>
            <person name="Cheng J.X."/>
            <person name="Dai P.F."/>
            <person name="Guo W.B."/>
            <person name="Han X.H."/>
            <person name="Huang E.J."/>
            <person name="Li L.F."/>
            <person name="Wei W."/>
            <person name="Gao Y.C."/>
            <person name="Liu J.Z."/>
            <person name="Shao H.Z."/>
            <person name="Wang X."/>
            <person name="Wang C.C."/>
            <person name="Yang T.C."/>
            <person name="Huo Q.B."/>
            <person name="Li W."/>
            <person name="Chen H.Y."/>
            <person name="Chen S.E."/>
            <person name="Zhou L.G."/>
            <person name="Ni X.B."/>
            <person name="Tian J.H."/>
            <person name="Sheng Y."/>
            <person name="Liu T."/>
            <person name="Pan Y.S."/>
            <person name="Xia L.Y."/>
            <person name="Li J."/>
            <person name="Zhao F."/>
            <person name="Cao W.C."/>
        </authorList>
    </citation>
    <scope>NUCLEOTIDE SEQUENCE</scope>
    <source>
        <strain evidence="1">Rsan-2018</strain>
    </source>
</reference>
<reference evidence="1" key="2">
    <citation type="submission" date="2021-09" db="EMBL/GenBank/DDBJ databases">
        <authorList>
            <person name="Jia N."/>
            <person name="Wang J."/>
            <person name="Shi W."/>
            <person name="Du L."/>
            <person name="Sun Y."/>
            <person name="Zhan W."/>
            <person name="Jiang J."/>
            <person name="Wang Q."/>
            <person name="Zhang B."/>
            <person name="Ji P."/>
            <person name="Sakyi L.B."/>
            <person name="Cui X."/>
            <person name="Yuan T."/>
            <person name="Jiang B."/>
            <person name="Yang W."/>
            <person name="Lam T.T.-Y."/>
            <person name="Chang Q."/>
            <person name="Ding S."/>
            <person name="Wang X."/>
            <person name="Zhu J."/>
            <person name="Ruan X."/>
            <person name="Zhao L."/>
            <person name="Wei J."/>
            <person name="Que T."/>
            <person name="Du C."/>
            <person name="Cheng J."/>
            <person name="Dai P."/>
            <person name="Han X."/>
            <person name="Huang E."/>
            <person name="Gao Y."/>
            <person name="Liu J."/>
            <person name="Shao H."/>
            <person name="Ye R."/>
            <person name="Li L."/>
            <person name="Wei W."/>
            <person name="Wang X."/>
            <person name="Wang C."/>
            <person name="Huo Q."/>
            <person name="Li W."/>
            <person name="Guo W."/>
            <person name="Chen H."/>
            <person name="Chen S."/>
            <person name="Zhou L."/>
            <person name="Zhou L."/>
            <person name="Ni X."/>
            <person name="Tian J."/>
            <person name="Zhou Y."/>
            <person name="Sheng Y."/>
            <person name="Liu T."/>
            <person name="Pan Y."/>
            <person name="Xia L."/>
            <person name="Li J."/>
            <person name="Zhao F."/>
            <person name="Cao W."/>
        </authorList>
    </citation>
    <scope>NUCLEOTIDE SEQUENCE</scope>
    <source>
        <strain evidence="1">Rsan-2018</strain>
        <tissue evidence="1">Larvae</tissue>
    </source>
</reference>
<evidence type="ECO:0000313" key="2">
    <source>
        <dbReference type="Proteomes" id="UP000821837"/>
    </source>
</evidence>
<dbReference type="AlphaFoldDB" id="A0A9D4YPQ2"/>
<name>A0A9D4YPQ2_RHISA</name>
<comment type="caution">
    <text evidence="1">The sequence shown here is derived from an EMBL/GenBank/DDBJ whole genome shotgun (WGS) entry which is preliminary data.</text>
</comment>
<evidence type="ECO:0000313" key="1">
    <source>
        <dbReference type="EMBL" id="KAH7983652.1"/>
    </source>
</evidence>
<accession>A0A9D4YPQ2</accession>
<dbReference type="EMBL" id="JABSTV010001245">
    <property type="protein sequence ID" value="KAH7983652.1"/>
    <property type="molecule type" value="Genomic_DNA"/>
</dbReference>
<organism evidence="1 2">
    <name type="scientific">Rhipicephalus sanguineus</name>
    <name type="common">Brown dog tick</name>
    <name type="synonym">Ixodes sanguineus</name>
    <dbReference type="NCBI Taxonomy" id="34632"/>
    <lineage>
        <taxon>Eukaryota</taxon>
        <taxon>Metazoa</taxon>
        <taxon>Ecdysozoa</taxon>
        <taxon>Arthropoda</taxon>
        <taxon>Chelicerata</taxon>
        <taxon>Arachnida</taxon>
        <taxon>Acari</taxon>
        <taxon>Parasitiformes</taxon>
        <taxon>Ixodida</taxon>
        <taxon>Ixodoidea</taxon>
        <taxon>Ixodidae</taxon>
        <taxon>Rhipicephalinae</taxon>
        <taxon>Rhipicephalus</taxon>
        <taxon>Rhipicephalus</taxon>
    </lineage>
</organism>
<protein>
    <submittedName>
        <fullName evidence="1">Uncharacterized protein</fullName>
    </submittedName>
</protein>
<dbReference type="Proteomes" id="UP000821837">
    <property type="component" value="Chromosome 1"/>
</dbReference>
<gene>
    <name evidence="1" type="ORF">HPB52_013310</name>
</gene>
<sequence>MPRLQGARWCDGADKLYDAKGNGSGIAEKWLLLSRNDVEALVDLPASPRQRRVEAAERLQGLFPRSEQFFAVRLLEDEWQYQARVFRESLYLKLHSTYRLTTATQQFRFFSGMANRTTEFVWQHTLPHQRALIPRRPVSSGNPINTFGDVVLPEFGRDVLGMGPKFAVPPRSSAPELVTYVRQVSRLANEAQTDIQIVLEVGFTSPVRSL</sequence>
<proteinExistence type="predicted"/>
<keyword evidence="2" id="KW-1185">Reference proteome</keyword>